<dbReference type="EMBL" id="ABLD01000003">
    <property type="protein sequence ID" value="EDT11849.1"/>
    <property type="molecule type" value="Genomic_DNA"/>
</dbReference>
<proteinExistence type="inferred from homology"/>
<keyword evidence="2" id="KW-0813">Transport</keyword>
<dbReference type="GO" id="GO:0015344">
    <property type="term" value="F:siderophore uptake transmembrane transporter activity"/>
    <property type="evidence" value="ECO:0007669"/>
    <property type="project" value="TreeGrafter"/>
</dbReference>
<comment type="subcellular location">
    <subcellularLocation>
        <location evidence="2">Cell outer membrane</location>
        <topology evidence="2">Multi-pass membrane protein</topology>
    </subcellularLocation>
</comment>
<evidence type="ECO:0000256" key="3">
    <source>
        <dbReference type="SAM" id="MobiDB-lite"/>
    </source>
</evidence>
<feature type="region of interest" description="Disordered" evidence="3">
    <location>
        <begin position="33"/>
        <end position="58"/>
    </location>
</feature>
<keyword evidence="2" id="KW-0472">Membrane</keyword>
<evidence type="ECO:0000313" key="6">
    <source>
        <dbReference type="EMBL" id="EDT11849.1"/>
    </source>
</evidence>
<gene>
    <name evidence="6" type="ORF">BgramDRAFT_1455</name>
</gene>
<feature type="compositionally biased region" description="Low complexity" evidence="3">
    <location>
        <begin position="204"/>
        <end position="235"/>
    </location>
</feature>
<keyword evidence="2" id="KW-0998">Cell outer membrane</keyword>
<keyword evidence="2" id="KW-0812">Transmembrane</keyword>
<organism evidence="6 7">
    <name type="scientific">Paraburkholderia graminis (strain ATCC 700544 / DSM 17151 / LMG 18924 / NCIMB 13744 / C4D1M)</name>
    <dbReference type="NCBI Taxonomy" id="396598"/>
    <lineage>
        <taxon>Bacteria</taxon>
        <taxon>Pseudomonadati</taxon>
        <taxon>Pseudomonadota</taxon>
        <taxon>Betaproteobacteria</taxon>
        <taxon>Burkholderiales</taxon>
        <taxon>Burkholderiaceae</taxon>
        <taxon>Paraburkholderia</taxon>
    </lineage>
</organism>
<accession>B1FWU9</accession>
<dbReference type="PANTHER" id="PTHR32552">
    <property type="entry name" value="FERRICHROME IRON RECEPTOR-RELATED"/>
    <property type="match status" value="1"/>
</dbReference>
<keyword evidence="7" id="KW-1185">Reference proteome</keyword>
<dbReference type="InterPro" id="IPR012910">
    <property type="entry name" value="Plug_dom"/>
</dbReference>
<dbReference type="PANTHER" id="PTHR32552:SF83">
    <property type="entry name" value="BLR3904 PROTEIN"/>
    <property type="match status" value="1"/>
</dbReference>
<evidence type="ECO:0000259" key="5">
    <source>
        <dbReference type="Pfam" id="PF07715"/>
    </source>
</evidence>
<dbReference type="InterPro" id="IPR039426">
    <property type="entry name" value="TonB-dep_rcpt-like"/>
</dbReference>
<evidence type="ECO:0000256" key="4">
    <source>
        <dbReference type="SAM" id="SignalP"/>
    </source>
</evidence>
<name>B1FWU9_PARG4</name>
<dbReference type="GO" id="GO:0009279">
    <property type="term" value="C:cell outer membrane"/>
    <property type="evidence" value="ECO:0007669"/>
    <property type="project" value="UniProtKB-SubCell"/>
</dbReference>
<sequence length="235" mass="24802">MNKHNGEARPQKTRTKRRLHWAACLALTATQAALAQSVPPASTPASPSASADSEDKALPTVKVTAAQDTTQHLKEDVGSGALGTRSQLDTPFSTTVVTSEELQDRQPSKLGDVFATDASVSDNGNAYNAWATYLTVRGMQLDWQSGFKIDGMPFNSYGITMPYEQLEKVELLKGLTGFMYGFGAPGGIVNYVTKKPPSRRRPCAASTSAITRTASGPSTRTSAAASAPTACSAIA</sequence>
<dbReference type="AlphaFoldDB" id="B1FWU9"/>
<evidence type="ECO:0000313" key="7">
    <source>
        <dbReference type="Proteomes" id="UP000005045"/>
    </source>
</evidence>
<comment type="similarity">
    <text evidence="2">Belongs to the TonB-dependent receptor family.</text>
</comment>
<protein>
    <submittedName>
        <fullName evidence="6">TonB-dependent receptor plug</fullName>
    </submittedName>
</protein>
<feature type="compositionally biased region" description="Low complexity" evidence="3">
    <location>
        <begin position="33"/>
        <end position="51"/>
    </location>
</feature>
<keyword evidence="1 6" id="KW-0675">Receptor</keyword>
<evidence type="ECO:0000256" key="2">
    <source>
        <dbReference type="PROSITE-ProRule" id="PRU01360"/>
    </source>
</evidence>
<keyword evidence="2" id="KW-1134">Transmembrane beta strand</keyword>
<reference evidence="6 7" key="1">
    <citation type="submission" date="2008-03" db="EMBL/GenBank/DDBJ databases">
        <title>Sequencing of the draft genome and assembly of Burkholderia graminis C4D1M.</title>
        <authorList>
            <consortium name="US DOE Joint Genome Institute (JGI-PGF)"/>
            <person name="Copeland A."/>
            <person name="Lucas S."/>
            <person name="Lapidus A."/>
            <person name="Glavina del Rio T."/>
            <person name="Dalin E."/>
            <person name="Tice H."/>
            <person name="Bruce D."/>
            <person name="Goodwin L."/>
            <person name="Pitluck S."/>
            <person name="Larimer F."/>
            <person name="Land M.L."/>
            <person name="Hauser L."/>
            <person name="Tiedje J."/>
            <person name="Richardson P."/>
        </authorList>
    </citation>
    <scope>NUCLEOTIDE SEQUENCE [LARGE SCALE GENOMIC DNA]</scope>
    <source>
        <strain evidence="7">ATCC 700544 / DSM 17151 / LMG 18924 / NCIMB 13744 / C4D1M</strain>
    </source>
</reference>
<dbReference type="SUPFAM" id="SSF56935">
    <property type="entry name" value="Porins"/>
    <property type="match status" value="1"/>
</dbReference>
<dbReference type="Gene3D" id="2.170.130.10">
    <property type="entry name" value="TonB-dependent receptor, plug domain"/>
    <property type="match status" value="1"/>
</dbReference>
<feature type="domain" description="TonB-dependent receptor plug" evidence="5">
    <location>
        <begin position="87"/>
        <end position="188"/>
    </location>
</feature>
<feature type="region of interest" description="Disordered" evidence="3">
    <location>
        <begin position="195"/>
        <end position="235"/>
    </location>
</feature>
<dbReference type="PROSITE" id="PS52016">
    <property type="entry name" value="TONB_DEPENDENT_REC_3"/>
    <property type="match status" value="1"/>
</dbReference>
<keyword evidence="4" id="KW-0732">Signal</keyword>
<feature type="chain" id="PRO_5002761598" evidence="4">
    <location>
        <begin position="36"/>
        <end position="235"/>
    </location>
</feature>
<evidence type="ECO:0000256" key="1">
    <source>
        <dbReference type="ARBA" id="ARBA00023170"/>
    </source>
</evidence>
<comment type="caution">
    <text evidence="6">The sequence shown here is derived from an EMBL/GenBank/DDBJ whole genome shotgun (WGS) entry which is preliminary data.</text>
</comment>
<dbReference type="Pfam" id="PF07715">
    <property type="entry name" value="Plug"/>
    <property type="match status" value="1"/>
</dbReference>
<dbReference type="InterPro" id="IPR037066">
    <property type="entry name" value="Plug_dom_sf"/>
</dbReference>
<dbReference type="Proteomes" id="UP000005045">
    <property type="component" value="Unassembled WGS sequence"/>
</dbReference>
<feature type="signal peptide" evidence="4">
    <location>
        <begin position="1"/>
        <end position="35"/>
    </location>
</feature>